<dbReference type="Pfam" id="PF00196">
    <property type="entry name" value="GerE"/>
    <property type="match status" value="1"/>
</dbReference>
<evidence type="ECO:0000256" key="2">
    <source>
        <dbReference type="ARBA" id="ARBA00023015"/>
    </source>
</evidence>
<reference evidence="8 9" key="1">
    <citation type="submission" date="2017-07" db="EMBL/GenBank/DDBJ databases">
        <title>Fictibacillus sp. nov. GDSW-R2A3 Genome sequencing and assembly.</title>
        <authorList>
            <person name="Mayilraj S."/>
        </authorList>
    </citation>
    <scope>NUCLEOTIDE SEQUENCE [LARGE SCALE GENOMIC DNA]</scope>
    <source>
        <strain evidence="8 9">GDSW-R2A3</strain>
    </source>
</reference>
<evidence type="ECO:0000313" key="8">
    <source>
        <dbReference type="EMBL" id="OYD58625.1"/>
    </source>
</evidence>
<dbReference type="PANTHER" id="PTHR44688:SF16">
    <property type="entry name" value="DNA-BINDING TRANSCRIPTIONAL ACTIVATOR DEVR_DOSR"/>
    <property type="match status" value="1"/>
</dbReference>
<dbReference type="GO" id="GO:0003677">
    <property type="term" value="F:DNA binding"/>
    <property type="evidence" value="ECO:0007669"/>
    <property type="project" value="UniProtKB-KW"/>
</dbReference>
<dbReference type="SUPFAM" id="SSF52172">
    <property type="entry name" value="CheY-like"/>
    <property type="match status" value="1"/>
</dbReference>
<gene>
    <name evidence="8" type="ORF">CGZ90_01610</name>
</gene>
<proteinExistence type="predicted"/>
<dbReference type="GO" id="GO:0000160">
    <property type="term" value="P:phosphorelay signal transduction system"/>
    <property type="evidence" value="ECO:0007669"/>
    <property type="project" value="UniProtKB-KW"/>
</dbReference>
<dbReference type="PRINTS" id="PR00038">
    <property type="entry name" value="HTHLUXR"/>
</dbReference>
<feature type="modified residue" description="4-aspartylphosphate" evidence="5">
    <location>
        <position position="114"/>
    </location>
</feature>
<dbReference type="Proteomes" id="UP000215059">
    <property type="component" value="Unassembled WGS sequence"/>
</dbReference>
<dbReference type="EMBL" id="NOII01000001">
    <property type="protein sequence ID" value="OYD58625.1"/>
    <property type="molecule type" value="Genomic_DNA"/>
</dbReference>
<dbReference type="PROSITE" id="PS50043">
    <property type="entry name" value="HTH_LUXR_2"/>
    <property type="match status" value="1"/>
</dbReference>
<dbReference type="SUPFAM" id="SSF46894">
    <property type="entry name" value="C-terminal effector domain of the bipartite response regulators"/>
    <property type="match status" value="1"/>
</dbReference>
<dbReference type="AlphaFoldDB" id="A0A235FCV6"/>
<accession>A0A235FCV6</accession>
<dbReference type="GO" id="GO:0006355">
    <property type="term" value="P:regulation of DNA-templated transcription"/>
    <property type="evidence" value="ECO:0007669"/>
    <property type="project" value="InterPro"/>
</dbReference>
<evidence type="ECO:0000259" key="6">
    <source>
        <dbReference type="PROSITE" id="PS50043"/>
    </source>
</evidence>
<dbReference type="InterPro" id="IPR016032">
    <property type="entry name" value="Sig_transdc_resp-reg_C-effctor"/>
</dbReference>
<dbReference type="InterPro" id="IPR000792">
    <property type="entry name" value="Tscrpt_reg_LuxR_C"/>
</dbReference>
<dbReference type="InterPro" id="IPR001789">
    <property type="entry name" value="Sig_transdc_resp-reg_receiver"/>
</dbReference>
<feature type="domain" description="Response regulatory" evidence="7">
    <location>
        <begin position="63"/>
        <end position="179"/>
    </location>
</feature>
<keyword evidence="1" id="KW-0902">Two-component regulatory system</keyword>
<keyword evidence="9" id="KW-1185">Reference proteome</keyword>
<evidence type="ECO:0000256" key="5">
    <source>
        <dbReference type="PROSITE-ProRule" id="PRU00169"/>
    </source>
</evidence>
<evidence type="ECO:0000313" key="9">
    <source>
        <dbReference type="Proteomes" id="UP000215059"/>
    </source>
</evidence>
<dbReference type="Gene3D" id="1.10.10.10">
    <property type="entry name" value="Winged helix-like DNA-binding domain superfamily/Winged helix DNA-binding domain"/>
    <property type="match status" value="1"/>
</dbReference>
<keyword evidence="3" id="KW-0238">DNA-binding</keyword>
<evidence type="ECO:0000256" key="1">
    <source>
        <dbReference type="ARBA" id="ARBA00023012"/>
    </source>
</evidence>
<dbReference type="GO" id="GO:0005737">
    <property type="term" value="C:cytoplasm"/>
    <property type="evidence" value="ECO:0007669"/>
    <property type="project" value="UniProtKB-SubCell"/>
</dbReference>
<evidence type="ECO:0000256" key="4">
    <source>
        <dbReference type="ARBA" id="ARBA00023163"/>
    </source>
</evidence>
<name>A0A235FCV6_9BACL</name>
<keyword evidence="5" id="KW-0597">Phosphoprotein</keyword>
<dbReference type="PANTHER" id="PTHR44688">
    <property type="entry name" value="DNA-BINDING TRANSCRIPTIONAL ACTIVATOR DEVR_DOSR"/>
    <property type="match status" value="1"/>
</dbReference>
<feature type="domain" description="HTH luxR-type" evidence="6">
    <location>
        <begin position="207"/>
        <end position="272"/>
    </location>
</feature>
<keyword evidence="4" id="KW-0804">Transcription</keyword>
<evidence type="ECO:0000256" key="3">
    <source>
        <dbReference type="ARBA" id="ARBA00023125"/>
    </source>
</evidence>
<keyword evidence="2" id="KW-0805">Transcription regulation</keyword>
<dbReference type="InterPro" id="IPR011006">
    <property type="entry name" value="CheY-like_superfamily"/>
</dbReference>
<dbReference type="PROSITE" id="PS50110">
    <property type="entry name" value="RESPONSE_REGULATORY"/>
    <property type="match status" value="1"/>
</dbReference>
<dbReference type="InterPro" id="IPR036388">
    <property type="entry name" value="WH-like_DNA-bd_sf"/>
</dbReference>
<sequence>MKFRDIIFAIRSLTIKQESYCKIFLLLHIICKSYNQHNNRAYISYLSHYIFSNNLSKERIMINILLIDDEIIFKDSLQYLLFQEINNLSVTSIESHSNHPLYKETEDIDIAFVDIGLKHDKLTDVLQHFQERRIRTVLFVSCINQQKTQLLEALTFKVDGVLLKNTEPESIRSQVKLLLNGKRFMPQSVAFLLLEEYAALNEPATAAKPPLTLLSNREWEVLENLSKGMSNREISLSLFLSENTVKNHVSTLLKKLGVKDRTSAVITAYQQGWTLVHKS</sequence>
<evidence type="ECO:0000259" key="7">
    <source>
        <dbReference type="PROSITE" id="PS50110"/>
    </source>
</evidence>
<dbReference type="Gene3D" id="3.40.50.2300">
    <property type="match status" value="1"/>
</dbReference>
<dbReference type="SMART" id="SM00421">
    <property type="entry name" value="HTH_LUXR"/>
    <property type="match status" value="1"/>
</dbReference>
<evidence type="ECO:0008006" key="10">
    <source>
        <dbReference type="Google" id="ProtNLM"/>
    </source>
</evidence>
<comment type="caution">
    <text evidence="8">The sequence shown here is derived from an EMBL/GenBank/DDBJ whole genome shotgun (WGS) entry which is preliminary data.</text>
</comment>
<dbReference type="CDD" id="cd06170">
    <property type="entry name" value="LuxR_C_like"/>
    <property type="match status" value="1"/>
</dbReference>
<protein>
    <recommendedName>
        <fullName evidence="10">DNA-binding response regulator</fullName>
    </recommendedName>
</protein>
<organism evidence="8 9">
    <name type="scientific">Fictibacillus aquaticus</name>
    <dbReference type="NCBI Taxonomy" id="2021314"/>
    <lineage>
        <taxon>Bacteria</taxon>
        <taxon>Bacillati</taxon>
        <taxon>Bacillota</taxon>
        <taxon>Bacilli</taxon>
        <taxon>Bacillales</taxon>
        <taxon>Fictibacillaceae</taxon>
        <taxon>Fictibacillus</taxon>
    </lineage>
</organism>